<dbReference type="Proteomes" id="UP000186795">
    <property type="component" value="Unassembled WGS sequence"/>
</dbReference>
<accession>A0A1N7MLP8</accession>
<dbReference type="EMBL" id="FTOD01000006">
    <property type="protein sequence ID" value="SIS86861.1"/>
    <property type="molecule type" value="Genomic_DNA"/>
</dbReference>
<sequence length="35" mass="3782">MVVGFIFLAVSLLPVPPCKTLMYICKKKKSLAGKG</sequence>
<name>A0A1N7MLP8_9BACL</name>
<evidence type="ECO:0000313" key="1">
    <source>
        <dbReference type="EMBL" id="SIS86861.1"/>
    </source>
</evidence>
<evidence type="ECO:0000313" key="2">
    <source>
        <dbReference type="Proteomes" id="UP000186795"/>
    </source>
</evidence>
<proteinExistence type="predicted"/>
<reference evidence="2" key="1">
    <citation type="submission" date="2017-01" db="EMBL/GenBank/DDBJ databases">
        <authorList>
            <person name="Varghese N."/>
            <person name="Submissions S."/>
        </authorList>
    </citation>
    <scope>NUCLEOTIDE SEQUENCE [LARGE SCALE GENOMIC DNA]</scope>
    <source>
        <strain evidence="2">DSM 45196</strain>
    </source>
</reference>
<dbReference type="AlphaFoldDB" id="A0A1N7MLP8"/>
<protein>
    <submittedName>
        <fullName evidence="1">Uncharacterized protein</fullName>
    </submittedName>
</protein>
<keyword evidence="2" id="KW-1185">Reference proteome</keyword>
<gene>
    <name evidence="1" type="ORF">SAMN05421790_106175</name>
</gene>
<organism evidence="1 2">
    <name type="scientific">Kroppenstedtia eburnea</name>
    <dbReference type="NCBI Taxonomy" id="714067"/>
    <lineage>
        <taxon>Bacteria</taxon>
        <taxon>Bacillati</taxon>
        <taxon>Bacillota</taxon>
        <taxon>Bacilli</taxon>
        <taxon>Bacillales</taxon>
        <taxon>Thermoactinomycetaceae</taxon>
        <taxon>Kroppenstedtia</taxon>
    </lineage>
</organism>